<accession>A0A162XW64</accession>
<evidence type="ECO:0000313" key="3">
    <source>
        <dbReference type="Proteomes" id="UP000077315"/>
    </source>
</evidence>
<dbReference type="EMBL" id="KV440975">
    <property type="protein sequence ID" value="OAD76775.1"/>
    <property type="molecule type" value="Genomic_DNA"/>
</dbReference>
<feature type="domain" description="Tc1-like transposase DDE" evidence="1">
    <location>
        <begin position="162"/>
        <end position="237"/>
    </location>
</feature>
<organism evidence="2 3">
    <name type="scientific">Phycomyces blakesleeanus (strain ATCC 8743b / DSM 1359 / FGSC 10004 / NBRC 33097 / NRRL 1555)</name>
    <dbReference type="NCBI Taxonomy" id="763407"/>
    <lineage>
        <taxon>Eukaryota</taxon>
        <taxon>Fungi</taxon>
        <taxon>Fungi incertae sedis</taxon>
        <taxon>Mucoromycota</taxon>
        <taxon>Mucoromycotina</taxon>
        <taxon>Mucoromycetes</taxon>
        <taxon>Mucorales</taxon>
        <taxon>Phycomycetaceae</taxon>
        <taxon>Phycomyces</taxon>
    </lineage>
</organism>
<dbReference type="AlphaFoldDB" id="A0A162XW64"/>
<dbReference type="OrthoDB" id="2220012at2759"/>
<reference evidence="3" key="1">
    <citation type="submission" date="2015-06" db="EMBL/GenBank/DDBJ databases">
        <title>Expansion of signal transduction pathways in fungi by whole-genome duplication.</title>
        <authorList>
            <consortium name="DOE Joint Genome Institute"/>
            <person name="Corrochano L.M."/>
            <person name="Kuo A."/>
            <person name="Marcet-Houben M."/>
            <person name="Polaino S."/>
            <person name="Salamov A."/>
            <person name="Villalobos J.M."/>
            <person name="Alvarez M.I."/>
            <person name="Avalos J."/>
            <person name="Benito E.P."/>
            <person name="Benoit I."/>
            <person name="Burger G."/>
            <person name="Camino L.P."/>
            <person name="Canovas D."/>
            <person name="Cerda-Olmedo E."/>
            <person name="Cheng J.-F."/>
            <person name="Dominguez A."/>
            <person name="Elias M."/>
            <person name="Eslava A.P."/>
            <person name="Glaser F."/>
            <person name="Grimwood J."/>
            <person name="Gutierrez G."/>
            <person name="Heitman J."/>
            <person name="Henrissat B."/>
            <person name="Iturriaga E.A."/>
            <person name="Lang B.F."/>
            <person name="Lavin J.L."/>
            <person name="Lee S."/>
            <person name="Li W."/>
            <person name="Lindquist E."/>
            <person name="Lopez-Garcia S."/>
            <person name="Luque E.M."/>
            <person name="Marcos A.T."/>
            <person name="Martin J."/>
            <person name="McCluskey K."/>
            <person name="Medina H.R."/>
            <person name="Miralles-Duran A."/>
            <person name="Miyazaki A."/>
            <person name="Munoz-Torres E."/>
            <person name="Oguiza J.A."/>
            <person name="Ohm R."/>
            <person name="Olmedo M."/>
            <person name="Orejas M."/>
            <person name="Ortiz-Castellanos L."/>
            <person name="Pisabarro A.G."/>
            <person name="Rodriguez-Romero J."/>
            <person name="Ruiz-Herrera J."/>
            <person name="Ruiz-Vazquez R."/>
            <person name="Sanz C."/>
            <person name="Schackwitz W."/>
            <person name="Schmutz J."/>
            <person name="Shahriari M."/>
            <person name="Shelest E."/>
            <person name="Silva-Franco F."/>
            <person name="Soanes D."/>
            <person name="Syed K."/>
            <person name="Tagua V.G."/>
            <person name="Talbot N.J."/>
            <person name="Thon M."/>
            <person name="De vries R.P."/>
            <person name="Wiebenga A."/>
            <person name="Yadav J.S."/>
            <person name="Braun E.L."/>
            <person name="Baker S."/>
            <person name="Garre V."/>
            <person name="Horwitz B."/>
            <person name="Torres-Martinez S."/>
            <person name="Idnurm A."/>
            <person name="Herrera-Estrella A."/>
            <person name="Gabaldon T."/>
            <person name="Grigoriev I.V."/>
        </authorList>
    </citation>
    <scope>NUCLEOTIDE SEQUENCE [LARGE SCALE GENOMIC DNA]</scope>
    <source>
        <strain evidence="3">NRRL 1555(-)</strain>
    </source>
</reference>
<sequence length="238" mass="27168">MSKEKRSDPMEDVLTQITDPNVAFETVTNRNIYLSNLKHVIKTVPNQRHMPLQLCIINAVTSFHINLRSNWARAKIGEPARVKLPKTRSSSHTIISAISCSSVINVALNKLPPKNVWENKSSPTAVQKKRKVSKWKKGTAKYFIMKEPTVEYMDIVDATAEGSAAPVDKCTTTGHFIKLMNEVLDITYHDEDFKNHYLDMDNCTILKTKPVIRKIKSRGYRVMYLLSYSPELNPTEKF</sequence>
<gene>
    <name evidence="2" type="ORF">PHYBLDRAFT_63023</name>
</gene>
<keyword evidence="3" id="KW-1185">Reference proteome</keyword>
<protein>
    <recommendedName>
        <fullName evidence="1">Tc1-like transposase DDE domain-containing protein</fullName>
    </recommendedName>
</protein>
<dbReference type="InParanoid" id="A0A162XW64"/>
<name>A0A162XW64_PHYB8</name>
<proteinExistence type="predicted"/>
<dbReference type="VEuPathDB" id="FungiDB:PHYBLDRAFT_63023"/>
<dbReference type="Proteomes" id="UP000077315">
    <property type="component" value="Unassembled WGS sequence"/>
</dbReference>
<dbReference type="GO" id="GO:0003676">
    <property type="term" value="F:nucleic acid binding"/>
    <property type="evidence" value="ECO:0007669"/>
    <property type="project" value="InterPro"/>
</dbReference>
<evidence type="ECO:0000259" key="1">
    <source>
        <dbReference type="Pfam" id="PF13358"/>
    </source>
</evidence>
<evidence type="ECO:0000313" key="2">
    <source>
        <dbReference type="EMBL" id="OAD76775.1"/>
    </source>
</evidence>
<dbReference type="Pfam" id="PF13358">
    <property type="entry name" value="DDE_3"/>
    <property type="match status" value="1"/>
</dbReference>
<dbReference type="InterPro" id="IPR038717">
    <property type="entry name" value="Tc1-like_DDE_dom"/>
</dbReference>
<dbReference type="RefSeq" id="XP_018294815.1">
    <property type="nucleotide sequence ID" value="XM_018441059.1"/>
</dbReference>
<dbReference type="GeneID" id="29001965"/>
<dbReference type="InterPro" id="IPR036397">
    <property type="entry name" value="RNaseH_sf"/>
</dbReference>
<dbReference type="Gene3D" id="3.30.420.10">
    <property type="entry name" value="Ribonuclease H-like superfamily/Ribonuclease H"/>
    <property type="match status" value="1"/>
</dbReference>